<dbReference type="PRINTS" id="PR01407">
    <property type="entry name" value="BUTYPHLNCDUF"/>
</dbReference>
<dbReference type="InterPro" id="IPR001870">
    <property type="entry name" value="B30.2/SPRY"/>
</dbReference>
<proteinExistence type="predicted"/>
<evidence type="ECO:0000313" key="7">
    <source>
        <dbReference type="Ensembl" id="ENSPMGP00000030072.1"/>
    </source>
</evidence>
<evidence type="ECO:0000313" key="8">
    <source>
        <dbReference type="Proteomes" id="UP000261520"/>
    </source>
</evidence>
<keyword evidence="8" id="KW-1185">Reference proteome</keyword>
<dbReference type="InterPro" id="IPR003877">
    <property type="entry name" value="SPRY_dom"/>
</dbReference>
<dbReference type="InterPro" id="IPR013083">
    <property type="entry name" value="Znf_RING/FYVE/PHD"/>
</dbReference>
<dbReference type="InterPro" id="IPR017907">
    <property type="entry name" value="Znf_RING_CS"/>
</dbReference>
<evidence type="ECO:0000256" key="3">
    <source>
        <dbReference type="ARBA" id="ARBA00022833"/>
    </source>
</evidence>
<dbReference type="Gene3D" id="2.60.120.920">
    <property type="match status" value="1"/>
</dbReference>
<evidence type="ECO:0000256" key="1">
    <source>
        <dbReference type="ARBA" id="ARBA00022723"/>
    </source>
</evidence>
<keyword evidence="1" id="KW-0479">Metal-binding</keyword>
<dbReference type="SMART" id="SM00504">
    <property type="entry name" value="Ubox"/>
    <property type="match status" value="1"/>
</dbReference>
<dbReference type="Proteomes" id="UP000261520">
    <property type="component" value="Unplaced"/>
</dbReference>
<dbReference type="PROSITE" id="PS00518">
    <property type="entry name" value="ZF_RING_1"/>
    <property type="match status" value="1"/>
</dbReference>
<dbReference type="STRING" id="409849.ENSPMGP00000030072"/>
<organism evidence="7 8">
    <name type="scientific">Periophthalmus magnuspinnatus</name>
    <dbReference type="NCBI Taxonomy" id="409849"/>
    <lineage>
        <taxon>Eukaryota</taxon>
        <taxon>Metazoa</taxon>
        <taxon>Chordata</taxon>
        <taxon>Craniata</taxon>
        <taxon>Vertebrata</taxon>
        <taxon>Euteleostomi</taxon>
        <taxon>Actinopterygii</taxon>
        <taxon>Neopterygii</taxon>
        <taxon>Teleostei</taxon>
        <taxon>Neoteleostei</taxon>
        <taxon>Acanthomorphata</taxon>
        <taxon>Gobiaria</taxon>
        <taxon>Gobiiformes</taxon>
        <taxon>Gobioidei</taxon>
        <taxon>Gobiidae</taxon>
        <taxon>Oxudercinae</taxon>
        <taxon>Periophthalmus</taxon>
    </lineage>
</organism>
<accession>A0A3B4BNG3</accession>
<keyword evidence="3" id="KW-0862">Zinc</keyword>
<dbReference type="PANTHER" id="PTHR24103">
    <property type="entry name" value="E3 UBIQUITIN-PROTEIN LIGASE TRIM"/>
    <property type="match status" value="1"/>
</dbReference>
<dbReference type="PROSITE" id="PS50089">
    <property type="entry name" value="ZF_RING_2"/>
    <property type="match status" value="1"/>
</dbReference>
<dbReference type="Pfam" id="PF00622">
    <property type="entry name" value="SPRY"/>
    <property type="match status" value="1"/>
</dbReference>
<dbReference type="SMART" id="SM00589">
    <property type="entry name" value="PRY"/>
    <property type="match status" value="1"/>
</dbReference>
<evidence type="ECO:0000259" key="6">
    <source>
        <dbReference type="PROSITE" id="PS50188"/>
    </source>
</evidence>
<reference evidence="7" key="2">
    <citation type="submission" date="2025-09" db="UniProtKB">
        <authorList>
            <consortium name="Ensembl"/>
        </authorList>
    </citation>
    <scope>IDENTIFICATION</scope>
</reference>
<dbReference type="InterPro" id="IPR043136">
    <property type="entry name" value="B30.2/SPRY_sf"/>
</dbReference>
<dbReference type="Gene3D" id="3.30.40.10">
    <property type="entry name" value="Zinc/RING finger domain, C3HC4 (zinc finger)"/>
    <property type="match status" value="1"/>
</dbReference>
<dbReference type="InterPro" id="IPR006574">
    <property type="entry name" value="PRY"/>
</dbReference>
<dbReference type="Pfam" id="PF13445">
    <property type="entry name" value="zf-RING_UBOX"/>
    <property type="match status" value="1"/>
</dbReference>
<dbReference type="SUPFAM" id="SSF49899">
    <property type="entry name" value="Concanavalin A-like lectins/glucanases"/>
    <property type="match status" value="1"/>
</dbReference>
<dbReference type="FunFam" id="2.60.120.920:FF:000004">
    <property type="entry name" value="Butyrophilin subfamily 1 member A1"/>
    <property type="match status" value="1"/>
</dbReference>
<dbReference type="PROSITE" id="PS50188">
    <property type="entry name" value="B302_SPRY"/>
    <property type="match status" value="1"/>
</dbReference>
<sequence>MASVSCVLSEDQFLCSICLEVFTDPVTTPCGHSFCCTCINKHWDSSAHCHCPVCKEKFSSRPMLKTNTFMLDMVSEFKSKPRGEELNQIQERREKVHEIQRSVELIKPAPALQDWTEQSVRAPSYKGRVAKAVSELQNTKLMPKIKELTDNVFVQAKKHPVIVTLDPDTAHPNLYLSQDYKQVKYLHQKNNLPDTPERFSTLLYVLGKQKFSSGRFYFEVQVTGKTSWFLGVTEESVNRKVDSGDMTLKNGYGYICGRNHSVPLWSAVEKVGVFVDYGHGLICFFDAETSALIHCITDCHFTENVLPLFSPGQNYLGNNSAPLILTPVPN</sequence>
<dbReference type="Pfam" id="PF13765">
    <property type="entry name" value="PRY"/>
    <property type="match status" value="1"/>
</dbReference>
<evidence type="ECO:0000259" key="5">
    <source>
        <dbReference type="PROSITE" id="PS50089"/>
    </source>
</evidence>
<dbReference type="InterPro" id="IPR001841">
    <property type="entry name" value="Znf_RING"/>
</dbReference>
<dbReference type="SUPFAM" id="SSF57850">
    <property type="entry name" value="RING/U-box"/>
    <property type="match status" value="1"/>
</dbReference>
<dbReference type="SMART" id="SM00184">
    <property type="entry name" value="RING"/>
    <property type="match status" value="1"/>
</dbReference>
<dbReference type="InterPro" id="IPR050143">
    <property type="entry name" value="TRIM/RBCC"/>
</dbReference>
<evidence type="ECO:0000256" key="2">
    <source>
        <dbReference type="ARBA" id="ARBA00022771"/>
    </source>
</evidence>
<dbReference type="InterPro" id="IPR003879">
    <property type="entry name" value="Butyrophylin_SPRY"/>
</dbReference>
<dbReference type="InterPro" id="IPR013320">
    <property type="entry name" value="ConA-like_dom_sf"/>
</dbReference>
<feature type="domain" description="RING-type" evidence="5">
    <location>
        <begin position="15"/>
        <end position="55"/>
    </location>
</feature>
<dbReference type="SMART" id="SM00449">
    <property type="entry name" value="SPRY"/>
    <property type="match status" value="1"/>
</dbReference>
<name>A0A3B4BNG3_9GOBI</name>
<dbReference type="InterPro" id="IPR027370">
    <property type="entry name" value="Znf-RING_euk"/>
</dbReference>
<reference evidence="7" key="1">
    <citation type="submission" date="2025-08" db="UniProtKB">
        <authorList>
            <consortium name="Ensembl"/>
        </authorList>
    </citation>
    <scope>IDENTIFICATION</scope>
</reference>
<keyword evidence="2 4" id="KW-0863">Zinc-finger</keyword>
<protein>
    <submittedName>
        <fullName evidence="7">Uncharacterized protein</fullName>
    </submittedName>
</protein>
<feature type="domain" description="B30.2/SPRY" evidence="6">
    <location>
        <begin position="143"/>
        <end position="330"/>
    </location>
</feature>
<dbReference type="Ensembl" id="ENSPMGT00000032013.1">
    <property type="protein sequence ID" value="ENSPMGP00000030072.1"/>
    <property type="gene ID" value="ENSPMGG00000024198.1"/>
</dbReference>
<evidence type="ECO:0000256" key="4">
    <source>
        <dbReference type="PROSITE-ProRule" id="PRU00175"/>
    </source>
</evidence>
<dbReference type="AlphaFoldDB" id="A0A3B4BNG3"/>
<dbReference type="GO" id="GO:0008270">
    <property type="term" value="F:zinc ion binding"/>
    <property type="evidence" value="ECO:0007669"/>
    <property type="project" value="UniProtKB-KW"/>
</dbReference>
<dbReference type="GO" id="GO:0004842">
    <property type="term" value="F:ubiquitin-protein transferase activity"/>
    <property type="evidence" value="ECO:0007669"/>
    <property type="project" value="InterPro"/>
</dbReference>
<dbReference type="CDD" id="cd13733">
    <property type="entry name" value="SPRY_PRY_C-I_1"/>
    <property type="match status" value="1"/>
</dbReference>
<dbReference type="GO" id="GO:0016567">
    <property type="term" value="P:protein ubiquitination"/>
    <property type="evidence" value="ECO:0007669"/>
    <property type="project" value="InterPro"/>
</dbReference>
<dbReference type="InterPro" id="IPR003613">
    <property type="entry name" value="Ubox_domain"/>
</dbReference>